<sequence length="103" mass="11192">MTTTDRGTGQTLAMIKALPATGSVVVVHNSGLREYVKQMIHDVRGADVLKATTVIICNRSDLARGYLTGRRVPVIVDHVFYAAVPPTVEASVRQLVRDCNVMV</sequence>
<proteinExistence type="predicted"/>
<dbReference type="Proteomes" id="UP000248863">
    <property type="component" value="Unassembled WGS sequence"/>
</dbReference>
<evidence type="ECO:0000313" key="1">
    <source>
        <dbReference type="EMBL" id="RAI40525.1"/>
    </source>
</evidence>
<accession>A0A327KSZ9</accession>
<comment type="caution">
    <text evidence="1">The sequence shown here is derived from an EMBL/GenBank/DDBJ whole genome shotgun (WGS) entry which is preliminary data.</text>
</comment>
<dbReference type="AlphaFoldDB" id="A0A327KSZ9"/>
<name>A0A327KSZ9_9BRAD</name>
<keyword evidence="2" id="KW-1185">Reference proteome</keyword>
<dbReference type="EMBL" id="NPEU01000039">
    <property type="protein sequence ID" value="RAI40525.1"/>
    <property type="molecule type" value="Genomic_DNA"/>
</dbReference>
<protein>
    <submittedName>
        <fullName evidence="1">Uncharacterized protein</fullName>
    </submittedName>
</protein>
<gene>
    <name evidence="1" type="ORF">CH338_05935</name>
</gene>
<organism evidence="1 2">
    <name type="scientific">Rhodoplanes elegans</name>
    <dbReference type="NCBI Taxonomy" id="29408"/>
    <lineage>
        <taxon>Bacteria</taxon>
        <taxon>Pseudomonadati</taxon>
        <taxon>Pseudomonadota</taxon>
        <taxon>Alphaproteobacteria</taxon>
        <taxon>Hyphomicrobiales</taxon>
        <taxon>Nitrobacteraceae</taxon>
        <taxon>Rhodoplanes</taxon>
    </lineage>
</organism>
<reference evidence="1 2" key="1">
    <citation type="submission" date="2017-07" db="EMBL/GenBank/DDBJ databases">
        <title>Draft Genome Sequences of Select Purple Nonsulfur Bacteria.</title>
        <authorList>
            <person name="Lasarre B."/>
            <person name="Mckinlay J.B."/>
        </authorList>
    </citation>
    <scope>NUCLEOTIDE SEQUENCE [LARGE SCALE GENOMIC DNA]</scope>
    <source>
        <strain evidence="1 2">DSM 11907</strain>
    </source>
</reference>
<evidence type="ECO:0000313" key="2">
    <source>
        <dbReference type="Proteomes" id="UP000248863"/>
    </source>
</evidence>
<dbReference type="RefSeq" id="WP_111356212.1">
    <property type="nucleotide sequence ID" value="NZ_NHSK01000077.1"/>
</dbReference>